<name>G0UPN2_TRYCI</name>
<dbReference type="AlphaFoldDB" id="G0UPN2"/>
<organism evidence="1">
    <name type="scientific">Trypanosoma congolense (strain IL3000)</name>
    <dbReference type="NCBI Taxonomy" id="1068625"/>
    <lineage>
        <taxon>Eukaryota</taxon>
        <taxon>Discoba</taxon>
        <taxon>Euglenozoa</taxon>
        <taxon>Kinetoplastea</taxon>
        <taxon>Metakinetoplastina</taxon>
        <taxon>Trypanosomatida</taxon>
        <taxon>Trypanosomatidae</taxon>
        <taxon>Trypanosoma</taxon>
        <taxon>Nannomonas</taxon>
    </lineage>
</organism>
<dbReference type="VEuPathDB" id="TriTrypDB:TcIL3000_7_1500"/>
<accession>G0UPN2</accession>
<reference evidence="1" key="1">
    <citation type="journal article" date="2012" name="Proc. Natl. Acad. Sci. U.S.A.">
        <title>Antigenic diversity is generated by distinct evolutionary mechanisms in African trypanosome species.</title>
        <authorList>
            <person name="Jackson A.P."/>
            <person name="Berry A."/>
            <person name="Aslett M."/>
            <person name="Allison H.C."/>
            <person name="Burton P."/>
            <person name="Vavrova-Anderson J."/>
            <person name="Brown R."/>
            <person name="Browne H."/>
            <person name="Corton N."/>
            <person name="Hauser H."/>
            <person name="Gamble J."/>
            <person name="Gilderthorp R."/>
            <person name="Marcello L."/>
            <person name="McQuillan J."/>
            <person name="Otto T.D."/>
            <person name="Quail M.A."/>
            <person name="Sanders M.J."/>
            <person name="van Tonder A."/>
            <person name="Ginger M.L."/>
            <person name="Field M.C."/>
            <person name="Barry J.D."/>
            <person name="Hertz-Fowler C."/>
            <person name="Berriman M."/>
        </authorList>
    </citation>
    <scope>NUCLEOTIDE SEQUENCE</scope>
    <source>
        <strain evidence="1">IL3000</strain>
    </source>
</reference>
<gene>
    <name evidence="1" type="ORF">TCIL3000_7_1500</name>
</gene>
<proteinExistence type="predicted"/>
<dbReference type="EMBL" id="HE575320">
    <property type="protein sequence ID" value="CCC91343.1"/>
    <property type="molecule type" value="Genomic_DNA"/>
</dbReference>
<evidence type="ECO:0000313" key="1">
    <source>
        <dbReference type="EMBL" id="CCC91343.1"/>
    </source>
</evidence>
<protein>
    <submittedName>
        <fullName evidence="1">Uncharacterized protein</fullName>
    </submittedName>
</protein>
<sequence>MQFVHQEPDGCPGGAEAVRGGRHRHVAQTPRTKAGSHVARAQNPIARTCTCRFPQLLFLPRFQYHIESHFFSLAPYFSQHVPPCVYFIVFSSYHSCHCFQFLLMVHFHFFLMHTRYVLIFCLPRNTDTPKRKARKYMRHHFYSLHSLPFWSSSEIKVLCIGDLHLRFPIELQRHTTPRGKSPTATHTQT</sequence>